<dbReference type="EMBL" id="JFHC01000186">
    <property type="protein sequence ID" value="KDR37616.1"/>
    <property type="molecule type" value="Genomic_DNA"/>
</dbReference>
<sequence>MQHRFKRIGPGNGLVILPDVVAYRLNEYLLAIAVEIEKCLRAQAIEFRITVVREDDGGLLVTRIQPTKQIVERTVFKHQIDDFLDLRQKRLLRHIVLLCGGFNLLGSFRRSRFRRPWYCRRSSEEAAAMCYLVPQNARNITVSESSVNRSDYLKIFFMFASLNIFS</sequence>
<gene>
    <name evidence="1" type="ORF">BG61_10880</name>
</gene>
<dbReference type="Proteomes" id="UP000027466">
    <property type="component" value="Unassembled WGS sequence"/>
</dbReference>
<reference evidence="1 2" key="1">
    <citation type="submission" date="2014-03" db="EMBL/GenBank/DDBJ databases">
        <title>Draft Genome Sequences of Four Burkholderia Strains.</title>
        <authorList>
            <person name="Liu X.Y."/>
            <person name="Li C.X."/>
            <person name="Xu J.H."/>
        </authorList>
    </citation>
    <scope>NUCLEOTIDE SEQUENCE [LARGE SCALE GENOMIC DNA]</scope>
    <source>
        <strain evidence="1 2">DSM 50014</strain>
    </source>
</reference>
<keyword evidence="2" id="KW-1185">Reference proteome</keyword>
<protein>
    <submittedName>
        <fullName evidence="1">Uncharacterized protein</fullName>
    </submittedName>
</protein>
<proteinExistence type="predicted"/>
<organism evidence="1 2">
    <name type="scientific">Caballeronia glathei</name>
    <dbReference type="NCBI Taxonomy" id="60547"/>
    <lineage>
        <taxon>Bacteria</taxon>
        <taxon>Pseudomonadati</taxon>
        <taxon>Pseudomonadota</taxon>
        <taxon>Betaproteobacteria</taxon>
        <taxon>Burkholderiales</taxon>
        <taxon>Burkholderiaceae</taxon>
        <taxon>Caballeronia</taxon>
    </lineage>
</organism>
<dbReference type="AlphaFoldDB" id="A0A069PJW7"/>
<name>A0A069PJW7_9BURK</name>
<comment type="caution">
    <text evidence="1">The sequence shown here is derived from an EMBL/GenBank/DDBJ whole genome shotgun (WGS) entry which is preliminary data.</text>
</comment>
<evidence type="ECO:0000313" key="1">
    <source>
        <dbReference type="EMBL" id="KDR37616.1"/>
    </source>
</evidence>
<evidence type="ECO:0000313" key="2">
    <source>
        <dbReference type="Proteomes" id="UP000027466"/>
    </source>
</evidence>
<accession>A0A069PJW7</accession>